<dbReference type="SUPFAM" id="SSF52047">
    <property type="entry name" value="RNI-like"/>
    <property type="match status" value="1"/>
</dbReference>
<gene>
    <name evidence="2" type="primary">LOC102804357</name>
</gene>
<dbReference type="Gene3D" id="3.80.10.10">
    <property type="entry name" value="Ribonuclease Inhibitor"/>
    <property type="match status" value="2"/>
</dbReference>
<accession>A0ABM0LZ29</accession>
<organism evidence="1 2">
    <name type="scientific">Saccoglossus kowalevskii</name>
    <name type="common">Acorn worm</name>
    <dbReference type="NCBI Taxonomy" id="10224"/>
    <lineage>
        <taxon>Eukaryota</taxon>
        <taxon>Metazoa</taxon>
        <taxon>Hemichordata</taxon>
        <taxon>Enteropneusta</taxon>
        <taxon>Harrimaniidae</taxon>
        <taxon>Saccoglossus</taxon>
    </lineage>
</organism>
<evidence type="ECO:0000313" key="1">
    <source>
        <dbReference type="Proteomes" id="UP000694865"/>
    </source>
</evidence>
<sequence>MAYFTVNLDSDSVFDDADQELSTGSVGADDGDSPTNVSFVQALKHKYCEESLTSLYKNTSRKRSSSAELGFLQNVVLGGFEITCAGLPKEGLVTLCPNVVDLDLAKNELDCWSEVLAIMTELPCLKFVNLSFNKLKNDKKCINSYGKSFPLVENLVLNGTEISWQDMAVLAKLMPRLKELHLCGNGYNEVEYQSRQDFLDAFSSVQCIRLNNNNIVNLPRIKILNGSEVSGNEREKAEIHYVRYFADEESPPNRYHELTKIYGKLEKNYKLYMRKPFKRDADIKIMYNGKCVDEIHVKLKDAIGKLKSTCSNLTSLHRRHIRMFHMSKNVVDDNGEPVFQELFLESLPMSRFDIMDGDEIYVEKKQFEYYR</sequence>
<evidence type="ECO:0000313" key="2">
    <source>
        <dbReference type="RefSeq" id="XP_006813020.1"/>
    </source>
</evidence>
<proteinExistence type="predicted"/>
<reference evidence="2" key="1">
    <citation type="submission" date="2025-08" db="UniProtKB">
        <authorList>
            <consortium name="RefSeq"/>
        </authorList>
    </citation>
    <scope>IDENTIFICATION</scope>
    <source>
        <tissue evidence="2">Testes</tissue>
    </source>
</reference>
<keyword evidence="1" id="KW-1185">Reference proteome</keyword>
<protein>
    <submittedName>
        <fullName evidence="2">Tubulin-specific chaperone cofactor E-like protein-like</fullName>
    </submittedName>
</protein>
<dbReference type="Proteomes" id="UP000694865">
    <property type="component" value="Unplaced"/>
</dbReference>
<name>A0ABM0LZ29_SACKO</name>
<dbReference type="GeneID" id="102804357"/>
<dbReference type="RefSeq" id="XP_006813020.1">
    <property type="nucleotide sequence ID" value="XM_006812957.1"/>
</dbReference>
<dbReference type="InterPro" id="IPR032675">
    <property type="entry name" value="LRR_dom_sf"/>
</dbReference>